<dbReference type="Proteomes" id="UP000002257">
    <property type="component" value="Chromosome"/>
</dbReference>
<evidence type="ECO:0000256" key="3">
    <source>
        <dbReference type="ARBA" id="ARBA00022891"/>
    </source>
</evidence>
<gene>
    <name evidence="7" type="ordered locus">Msil_3733</name>
</gene>
<dbReference type="eggNOG" id="COG4993">
    <property type="taxonomic scope" value="Bacteria"/>
</dbReference>
<dbReference type="InterPro" id="IPR001479">
    <property type="entry name" value="Quinoprotein_DH_CS"/>
</dbReference>
<dbReference type="GO" id="GO:0016491">
    <property type="term" value="F:oxidoreductase activity"/>
    <property type="evidence" value="ECO:0007669"/>
    <property type="project" value="UniProtKB-KW"/>
</dbReference>
<feature type="domain" description="Pyrrolo-quinoline quinone repeat" evidence="6">
    <location>
        <begin position="376"/>
        <end position="526"/>
    </location>
</feature>
<keyword evidence="3" id="KW-0634">PQQ</keyword>
<dbReference type="PANTHER" id="PTHR32303:SF20">
    <property type="entry name" value="QUINOPROTEIN ETHANOL DEHYDROGENASE"/>
    <property type="match status" value="1"/>
</dbReference>
<name>B8EJC3_METSB</name>
<dbReference type="STRING" id="395965.Msil_3733"/>
<dbReference type="RefSeq" id="WP_012592683.1">
    <property type="nucleotide sequence ID" value="NC_011666.1"/>
</dbReference>
<evidence type="ECO:0000256" key="2">
    <source>
        <dbReference type="ARBA" id="ARBA00008156"/>
    </source>
</evidence>
<evidence type="ECO:0000256" key="4">
    <source>
        <dbReference type="ARBA" id="ARBA00023002"/>
    </source>
</evidence>
<dbReference type="EMBL" id="CP001280">
    <property type="protein sequence ID" value="ACK52615.1"/>
    <property type="molecule type" value="Genomic_DNA"/>
</dbReference>
<evidence type="ECO:0000256" key="1">
    <source>
        <dbReference type="ARBA" id="ARBA00001931"/>
    </source>
</evidence>
<dbReference type="KEGG" id="msl:Msil_3733"/>
<dbReference type="HOGENOM" id="CLU_018478_0_1_5"/>
<evidence type="ECO:0000313" key="8">
    <source>
        <dbReference type="Proteomes" id="UP000002257"/>
    </source>
</evidence>
<evidence type="ECO:0000313" key="7">
    <source>
        <dbReference type="EMBL" id="ACK52615.1"/>
    </source>
</evidence>
<feature type="domain" description="Pyrrolo-quinoline quinone repeat" evidence="6">
    <location>
        <begin position="43"/>
        <end position="351"/>
    </location>
</feature>
<dbReference type="AlphaFoldDB" id="B8EJC3"/>
<proteinExistence type="inferred from homology"/>
<dbReference type="Gene3D" id="2.140.10.10">
    <property type="entry name" value="Quinoprotein alcohol dehydrogenase-like superfamily"/>
    <property type="match status" value="1"/>
</dbReference>
<dbReference type="SUPFAM" id="SSF50998">
    <property type="entry name" value="Quinoprotein alcohol dehydrogenase-like"/>
    <property type="match status" value="1"/>
</dbReference>
<evidence type="ECO:0000256" key="5">
    <source>
        <dbReference type="SAM" id="SignalP"/>
    </source>
</evidence>
<protein>
    <submittedName>
        <fullName evidence="7">Pyrrolo-quinoline quinone</fullName>
    </submittedName>
</protein>
<dbReference type="PROSITE" id="PS00364">
    <property type="entry name" value="BACTERIAL_PQQ_2"/>
    <property type="match status" value="1"/>
</dbReference>
<dbReference type="SMART" id="SM00564">
    <property type="entry name" value="PQQ"/>
    <property type="match status" value="5"/>
</dbReference>
<keyword evidence="5" id="KW-0732">Signal</keyword>
<dbReference type="InterPro" id="IPR011047">
    <property type="entry name" value="Quinoprotein_ADH-like_sf"/>
</dbReference>
<dbReference type="OrthoDB" id="9794322at2"/>
<dbReference type="GO" id="GO:0030288">
    <property type="term" value="C:outer membrane-bounded periplasmic space"/>
    <property type="evidence" value="ECO:0007669"/>
    <property type="project" value="InterPro"/>
</dbReference>
<organism evidence="7 8">
    <name type="scientific">Methylocella silvestris (strain DSM 15510 / CIP 108128 / LMG 27833 / NCIMB 13906 / BL2)</name>
    <dbReference type="NCBI Taxonomy" id="395965"/>
    <lineage>
        <taxon>Bacteria</taxon>
        <taxon>Pseudomonadati</taxon>
        <taxon>Pseudomonadota</taxon>
        <taxon>Alphaproteobacteria</taxon>
        <taxon>Hyphomicrobiales</taxon>
        <taxon>Beijerinckiaceae</taxon>
        <taxon>Methylocella</taxon>
    </lineage>
</organism>
<feature type="signal peptide" evidence="5">
    <location>
        <begin position="1"/>
        <end position="29"/>
    </location>
</feature>
<sequence>MGHDVLRRLAFAGVAMAAIVCAATLPSRAADSLSAGNARPNDWPEYHRTWNAWRYSPLDQINAKNVGKLRVAWIHQPGDITSGLLSTPLVADGIFYYVAANDNVFALNGATGEKLWHYQPKLAPVASQSFYASQIRNISMGHGFIYLGTLDGRVVAIDQKTGKEAWSSVPLVDLKKCYGCLFSSTPVLAGDVLVGGTTGGDQPIAGQIFGVDAHTGKLLWTFKTTKDDPKSWPGDTGAVGGSTAWNVGTYDPTTDTVFIGVGNAAPDFYWNDRHGDNLYSASLLALDPKTGKLKWHRQEVPGDHYDYDASYEAVVIDHEGKQLIMHLSKSGFVFVMDKEDGKLFNVWPLAENYNWVKSINPKTGELVGQLGDFPLDKETVLCPYLLGVRSWNAGAYNPKTKLWYTNAMEVCQTLVPAKQDVSKIGIAGLYLGVSKLEAVAPPNAPASARLDARDPLTGKLKWSVPYSIPGLGGVLTTAGGLVFNGDPQGLVHAYDAETGKDLWRFNVGSGVRAGIISYAVDGKQYISVPAGWGSLAPGFMASAFPDVSKLQGGAAIVTFVLE</sequence>
<dbReference type="InterPro" id="IPR018391">
    <property type="entry name" value="PQQ_b-propeller_rpt"/>
</dbReference>
<dbReference type="InterPro" id="IPR002372">
    <property type="entry name" value="PQQ_rpt_dom"/>
</dbReference>
<keyword evidence="4" id="KW-0560">Oxidoreductase</keyword>
<feature type="chain" id="PRO_5002868454" evidence="5">
    <location>
        <begin position="30"/>
        <end position="562"/>
    </location>
</feature>
<reference evidence="7 8" key="1">
    <citation type="journal article" date="2010" name="J. Bacteriol.">
        <title>Complete genome sequence of the aerobic facultative methanotroph Methylocella silvestris BL2.</title>
        <authorList>
            <person name="Chen Y."/>
            <person name="Crombie A."/>
            <person name="Rahman M.T."/>
            <person name="Dedysh S.N."/>
            <person name="Liesack W."/>
            <person name="Stott M.B."/>
            <person name="Alam M."/>
            <person name="Theisen A.R."/>
            <person name="Murrell J.C."/>
            <person name="Dunfield P.F."/>
        </authorList>
    </citation>
    <scope>NUCLEOTIDE SEQUENCE [LARGE SCALE GENOMIC DNA]</scope>
    <source>
        <strain evidence="8">DSM 15510 / CIP 108128 / LMG 27833 / NCIMB 13906 / BL2</strain>
    </source>
</reference>
<keyword evidence="8" id="KW-1185">Reference proteome</keyword>
<dbReference type="Pfam" id="PF01011">
    <property type="entry name" value="PQQ"/>
    <property type="match status" value="2"/>
</dbReference>
<dbReference type="PANTHER" id="PTHR32303">
    <property type="entry name" value="QUINOPROTEIN ALCOHOL DEHYDROGENASE (CYTOCHROME C)"/>
    <property type="match status" value="1"/>
</dbReference>
<comment type="similarity">
    <text evidence="2">Belongs to the bacterial PQQ dehydrogenase family.</text>
</comment>
<comment type="cofactor">
    <cofactor evidence="1">
        <name>pyrroloquinoline quinone</name>
        <dbReference type="ChEBI" id="CHEBI:58442"/>
    </cofactor>
</comment>
<accession>B8EJC3</accession>
<evidence type="ECO:0000259" key="6">
    <source>
        <dbReference type="Pfam" id="PF01011"/>
    </source>
</evidence>